<dbReference type="EMBL" id="BOPF01000015">
    <property type="protein sequence ID" value="GIJ47596.1"/>
    <property type="molecule type" value="Genomic_DNA"/>
</dbReference>
<dbReference type="CDD" id="cd06974">
    <property type="entry name" value="TerD_like"/>
    <property type="match status" value="1"/>
</dbReference>
<dbReference type="Gene3D" id="3.40.50.300">
    <property type="entry name" value="P-loop containing nucleotide triphosphate hydrolases"/>
    <property type="match status" value="1"/>
</dbReference>
<dbReference type="InterPro" id="IPR051324">
    <property type="entry name" value="Stress/Tellurium_Resist"/>
</dbReference>
<accession>A0A8J3YLW2</accession>
<proteinExistence type="inferred from homology"/>
<dbReference type="Pfam" id="PF02342">
    <property type="entry name" value="TerD"/>
    <property type="match status" value="1"/>
</dbReference>
<keyword evidence="5" id="KW-1185">Reference proteome</keyword>
<dbReference type="PANTHER" id="PTHR32097">
    <property type="entry name" value="CAMP-BINDING PROTEIN 1-RELATED"/>
    <property type="match status" value="1"/>
</dbReference>
<reference evidence="4" key="1">
    <citation type="submission" date="2021-01" db="EMBL/GenBank/DDBJ databases">
        <title>Whole genome shotgun sequence of Virgisporangium aliadipatigenens NBRC 105644.</title>
        <authorList>
            <person name="Komaki H."/>
            <person name="Tamura T."/>
        </authorList>
    </citation>
    <scope>NUCLEOTIDE SEQUENCE</scope>
    <source>
        <strain evidence="4">NBRC 105644</strain>
    </source>
</reference>
<dbReference type="InterPro" id="IPR027417">
    <property type="entry name" value="P-loop_NTPase"/>
</dbReference>
<evidence type="ECO:0000256" key="1">
    <source>
        <dbReference type="ARBA" id="ARBA00008775"/>
    </source>
</evidence>
<evidence type="ECO:0000313" key="5">
    <source>
        <dbReference type="Proteomes" id="UP000619260"/>
    </source>
</evidence>
<feature type="region of interest" description="Disordered" evidence="2">
    <location>
        <begin position="164"/>
        <end position="189"/>
    </location>
</feature>
<evidence type="ECO:0000259" key="3">
    <source>
        <dbReference type="Pfam" id="PF02342"/>
    </source>
</evidence>
<dbReference type="AlphaFoldDB" id="A0A8J3YLW2"/>
<dbReference type="Proteomes" id="UP000619260">
    <property type="component" value="Unassembled WGS sequence"/>
</dbReference>
<feature type="domain" description="TerD" evidence="3">
    <location>
        <begin position="3"/>
        <end position="156"/>
    </location>
</feature>
<protein>
    <submittedName>
        <fullName evidence="4">Export associated protein</fullName>
    </submittedName>
</protein>
<sequence>MVALVKGQNMPLAAQQLKISVRMAAPGDLSALLLTPAGKVRSEADFAFYNQPSADGVRWASSGPDGQQIDLDLSAVPPTIERVLAVVSLDDRKFGQIQAPNARLCDATGAEIATFVITDLTEERAVIAWEIYRRQGTWKVRAVGQGYSGGLAQCITAHGVAVDDAPQQPAAPPQPVAPAQAPPPPAERVWPSSVPPATIPEMTIRPPSVPIDAAPVPTPYQVNQDERLYDNLWRIFEDAARATAALRSATGYAEQRRDSEMTALLDDPRLRNSPETEVKRTEAQRRHDELVARATADFKRDVNVLVTELAQLTGALPAPMASWDSPAWQTWRPAEEPAVAVRIGDLQVNEAPELRVPMVFRLPMRTPLWIDSSEGKRGEATALARTLVVRLLAAHPAGGLKVHVADLVGHGAAARALQPLSAGVLHPAATTPGELSEMLGRLTERVDLMQMAAQAGALETLEGKVDKARQLLVLHDFPYGFDDRAVAQLRFLIEEGPAAGVHLLFVADPGDASTLGPLVSSLWRSMLRLSATPDDHIGDPWVGLQWTYTPDGFNGAPAVDAVLTRIAGPAF</sequence>
<feature type="compositionally biased region" description="Basic and acidic residues" evidence="2">
    <location>
        <begin position="254"/>
        <end position="286"/>
    </location>
</feature>
<organism evidence="4 5">
    <name type="scientific">Virgisporangium aliadipatigenens</name>
    <dbReference type="NCBI Taxonomy" id="741659"/>
    <lineage>
        <taxon>Bacteria</taxon>
        <taxon>Bacillati</taxon>
        <taxon>Actinomycetota</taxon>
        <taxon>Actinomycetes</taxon>
        <taxon>Micromonosporales</taxon>
        <taxon>Micromonosporaceae</taxon>
        <taxon>Virgisporangium</taxon>
    </lineage>
</organism>
<dbReference type="RefSeq" id="WP_275415598.1">
    <property type="nucleotide sequence ID" value="NZ_BOPF01000015.1"/>
</dbReference>
<dbReference type="InterPro" id="IPR003325">
    <property type="entry name" value="TerD"/>
</dbReference>
<dbReference type="PANTHER" id="PTHR32097:SF4">
    <property type="entry name" value="GENERAL STRESS PROTEIN 16U"/>
    <property type="match status" value="1"/>
</dbReference>
<evidence type="ECO:0000313" key="4">
    <source>
        <dbReference type="EMBL" id="GIJ47596.1"/>
    </source>
</evidence>
<evidence type="ECO:0000256" key="2">
    <source>
        <dbReference type="SAM" id="MobiDB-lite"/>
    </source>
</evidence>
<gene>
    <name evidence="4" type="ORF">Val02_44820</name>
</gene>
<dbReference type="Gene3D" id="2.60.60.30">
    <property type="entry name" value="sav2460 like domains"/>
    <property type="match status" value="1"/>
</dbReference>
<name>A0A8J3YLW2_9ACTN</name>
<feature type="region of interest" description="Disordered" evidence="2">
    <location>
        <begin position="249"/>
        <end position="286"/>
    </location>
</feature>
<feature type="compositionally biased region" description="Pro residues" evidence="2">
    <location>
        <begin position="169"/>
        <end position="186"/>
    </location>
</feature>
<comment type="caution">
    <text evidence="4">The sequence shown here is derived from an EMBL/GenBank/DDBJ whole genome shotgun (WGS) entry which is preliminary data.</text>
</comment>
<comment type="similarity">
    <text evidence="1">Belongs to the CAPAB/TerDEXZ family.</text>
</comment>